<dbReference type="Proteomes" id="UP000027170">
    <property type="component" value="Unassembled WGS sequence"/>
</dbReference>
<sequence>MEPFVPSDNLLVILIMDYIYTSSDSGRQLIFIVSVCLITEINRPNTSIFTDEKGSL</sequence>
<dbReference type="EMBL" id="JFZV01000002">
    <property type="protein sequence ID" value="KDN15476.1"/>
    <property type="molecule type" value="Genomic_DNA"/>
</dbReference>
<comment type="caution">
    <text evidence="1">The sequence shown here is derived from an EMBL/GenBank/DDBJ whole genome shotgun (WGS) entry which is preliminary data.</text>
</comment>
<accession>A0A837B1T0</accession>
<keyword evidence="2" id="KW-1185">Reference proteome</keyword>
<organism evidence="1 2">
    <name type="scientific">Snodgrassella communis</name>
    <dbReference type="NCBI Taxonomy" id="2946699"/>
    <lineage>
        <taxon>Bacteria</taxon>
        <taxon>Pseudomonadati</taxon>
        <taxon>Pseudomonadota</taxon>
        <taxon>Betaproteobacteria</taxon>
        <taxon>Neisseriales</taxon>
        <taxon>Neisseriaceae</taxon>
        <taxon>Snodgrassella</taxon>
    </lineage>
</organism>
<evidence type="ECO:0000313" key="2">
    <source>
        <dbReference type="Proteomes" id="UP000027170"/>
    </source>
</evidence>
<gene>
    <name evidence="1" type="ORF">SALWKB29_0580</name>
</gene>
<name>A0A837B1T0_9NEIS</name>
<protein>
    <submittedName>
        <fullName evidence="1">Uncharacterized protein</fullName>
    </submittedName>
</protein>
<proteinExistence type="predicted"/>
<reference evidence="1 2" key="1">
    <citation type="submission" date="2014-03" db="EMBL/GenBank/DDBJ databases">
        <title>The genomes of two eusocial bee gut symbionts.</title>
        <authorList>
            <person name="Kwong W.K."/>
            <person name="Engel P."/>
            <person name="Koch H."/>
            <person name="Moran N.A."/>
        </authorList>
    </citation>
    <scope>NUCLEOTIDE SEQUENCE [LARGE SCALE GENOMIC DNA]</scope>
    <source>
        <strain evidence="2">wkB29</strain>
    </source>
</reference>
<dbReference type="AlphaFoldDB" id="A0A837B1T0"/>
<evidence type="ECO:0000313" key="1">
    <source>
        <dbReference type="EMBL" id="KDN15476.1"/>
    </source>
</evidence>